<dbReference type="OrthoDB" id="1163261at2"/>
<evidence type="ECO:0000256" key="1">
    <source>
        <dbReference type="SAM" id="Phobius"/>
    </source>
</evidence>
<proteinExistence type="predicted"/>
<evidence type="ECO:0000313" key="3">
    <source>
        <dbReference type="Proteomes" id="UP000184611"/>
    </source>
</evidence>
<dbReference type="AlphaFoldDB" id="A0A1M7ZW44"/>
<keyword evidence="1" id="KW-1133">Transmembrane helix</keyword>
<protein>
    <submittedName>
        <fullName evidence="2">Uncharacterized protein</fullName>
    </submittedName>
</protein>
<evidence type="ECO:0000313" key="2">
    <source>
        <dbReference type="EMBL" id="SHO72837.1"/>
    </source>
</evidence>
<dbReference type="Proteomes" id="UP000184611">
    <property type="component" value="Unassembled WGS sequence"/>
</dbReference>
<gene>
    <name evidence="2" type="ORF">SAMN05443547_1178</name>
</gene>
<dbReference type="EMBL" id="FRYK01000001">
    <property type="protein sequence ID" value="SHO72837.1"/>
    <property type="molecule type" value="Genomic_DNA"/>
</dbReference>
<keyword evidence="3" id="KW-1185">Reference proteome</keyword>
<name>A0A1M7ZW44_9FLAO</name>
<keyword evidence="1" id="KW-0812">Transmembrane</keyword>
<feature type="transmembrane region" description="Helical" evidence="1">
    <location>
        <begin position="93"/>
        <end position="123"/>
    </location>
</feature>
<feature type="transmembrane region" description="Helical" evidence="1">
    <location>
        <begin position="65"/>
        <end position="81"/>
    </location>
</feature>
<accession>A0A1M7ZW44</accession>
<reference evidence="3" key="1">
    <citation type="submission" date="2016-12" db="EMBL/GenBank/DDBJ databases">
        <authorList>
            <person name="Varghese N."/>
            <person name="Submissions S."/>
        </authorList>
    </citation>
    <scope>NUCLEOTIDE SEQUENCE [LARGE SCALE GENOMIC DNA]</scope>
    <source>
        <strain evidence="3">DSM 18830</strain>
    </source>
</reference>
<keyword evidence="1" id="KW-0472">Membrane</keyword>
<sequence length="212" mass="25161">MIELGFLFLIIAGSYAYSLRFWKKNQFRFSAFKSSCLKYLHYFTLILSLSFAFINYSLRGIWTTQIVIIVSIFIGVFYNLIAQKSVLNKVEKYYFTFLSFFPILFFGLVLIPMIGFIIVVSLIGQLFNPVDKIYYEDNKLRIQSSFVGVMAPPRIKVYKKIGIFEKEYKDENLNFEDIDSIKVDYKNDIANMYIWYEYHKNPNKPEEFKIKL</sequence>
<dbReference type="RefSeq" id="WP_073582282.1">
    <property type="nucleotide sequence ID" value="NZ_FRYK01000001.1"/>
</dbReference>
<organism evidence="2 3">
    <name type="scientific">Flavobacterium cucumis</name>
    <dbReference type="NCBI Taxonomy" id="416016"/>
    <lineage>
        <taxon>Bacteria</taxon>
        <taxon>Pseudomonadati</taxon>
        <taxon>Bacteroidota</taxon>
        <taxon>Flavobacteriia</taxon>
        <taxon>Flavobacteriales</taxon>
        <taxon>Flavobacteriaceae</taxon>
        <taxon>Flavobacterium</taxon>
    </lineage>
</organism>
<dbReference type="STRING" id="416016.SAMN05443547_1178"/>
<feature type="transmembrane region" description="Helical" evidence="1">
    <location>
        <begin position="40"/>
        <end position="58"/>
    </location>
</feature>